<feature type="transmembrane region" description="Helical" evidence="1">
    <location>
        <begin position="315"/>
        <end position="335"/>
    </location>
</feature>
<dbReference type="EMBL" id="DVFZ01000106">
    <property type="protein sequence ID" value="HIQ83709.1"/>
    <property type="molecule type" value="Genomic_DNA"/>
</dbReference>
<proteinExistence type="predicted"/>
<reference evidence="2" key="2">
    <citation type="journal article" date="2021" name="PeerJ">
        <title>Extensive microbial diversity within the chicken gut microbiome revealed by metagenomics and culture.</title>
        <authorList>
            <person name="Gilroy R."/>
            <person name="Ravi A."/>
            <person name="Getino M."/>
            <person name="Pursley I."/>
            <person name="Horton D.L."/>
            <person name="Alikhan N.F."/>
            <person name="Baker D."/>
            <person name="Gharbi K."/>
            <person name="Hall N."/>
            <person name="Watson M."/>
            <person name="Adriaenssens E.M."/>
            <person name="Foster-Nyarko E."/>
            <person name="Jarju S."/>
            <person name="Secka A."/>
            <person name="Antonio M."/>
            <person name="Oren A."/>
            <person name="Chaudhuri R.R."/>
            <person name="La Ragione R."/>
            <person name="Hildebrand F."/>
            <person name="Pallen M.J."/>
        </authorList>
    </citation>
    <scope>NUCLEOTIDE SEQUENCE</scope>
    <source>
        <strain evidence="2">ChiSjej6B24-2974</strain>
    </source>
</reference>
<comment type="caution">
    <text evidence="2">The sequence shown here is derived from an EMBL/GenBank/DDBJ whole genome shotgun (WGS) entry which is preliminary data.</text>
</comment>
<protein>
    <recommendedName>
        <fullName evidence="4">DUF2029 domain-containing protein</fullName>
    </recommendedName>
</protein>
<organism evidence="2 3">
    <name type="scientific">Candidatus Pullichristensenella stercorigallinarum</name>
    <dbReference type="NCBI Taxonomy" id="2840909"/>
    <lineage>
        <taxon>Bacteria</taxon>
        <taxon>Bacillati</taxon>
        <taxon>Bacillota</taxon>
        <taxon>Clostridia</taxon>
        <taxon>Candidatus Pullichristensenella</taxon>
    </lineage>
</organism>
<name>A0A9D0ZNX3_9FIRM</name>
<keyword evidence="1" id="KW-0812">Transmembrane</keyword>
<feature type="transmembrane region" description="Helical" evidence="1">
    <location>
        <begin position="284"/>
        <end position="303"/>
    </location>
</feature>
<feature type="transmembrane region" description="Helical" evidence="1">
    <location>
        <begin position="128"/>
        <end position="151"/>
    </location>
</feature>
<sequence>MKNFTRRILPPLTAFLIICCVYAGVHLALGTQPFAHSDYDSYTLQALAWREGKISLGQDYPHLELAVYEGDWYVSFPPVPSLVQLPLTLLFGRETPDGLLVKLYVTGAFWILYDYFRRTRRLRPWHASLWALFLVFATNMVSVSLDGGVWYQAQTLNFLLLTGAFSAMARRRPTLSCLLYALAVGCRPFTVLFGPVLLLMYLHKKERPRLWPGLAVGLCVAACYAAYNYARFGNPFEFGHNYLPEFTRVENGQFSLAYVAGNIRTFLFGAPFSVENGVWTLNKFGFSMFLCNPVLWMTLVWLIEAAVRRRLRPQMVLCWLLMLIHLFCLLLHKSFGGFQFGARYTLELIPYAFAMLHFAPRRAPRAWEATVFSLALLFNAVGADLLNR</sequence>
<dbReference type="AlphaFoldDB" id="A0A9D0ZNX3"/>
<feature type="transmembrane region" description="Helical" evidence="1">
    <location>
        <begin position="99"/>
        <end position="116"/>
    </location>
</feature>
<gene>
    <name evidence="2" type="ORF">IAA52_11475</name>
</gene>
<evidence type="ECO:0000256" key="1">
    <source>
        <dbReference type="SAM" id="Phobius"/>
    </source>
</evidence>
<keyword evidence="1" id="KW-1133">Transmembrane helix</keyword>
<reference evidence="2" key="1">
    <citation type="submission" date="2020-10" db="EMBL/GenBank/DDBJ databases">
        <authorList>
            <person name="Gilroy R."/>
        </authorList>
    </citation>
    <scope>NUCLEOTIDE SEQUENCE</scope>
    <source>
        <strain evidence="2">ChiSjej6B24-2974</strain>
    </source>
</reference>
<feature type="transmembrane region" description="Helical" evidence="1">
    <location>
        <begin position="209"/>
        <end position="227"/>
    </location>
</feature>
<evidence type="ECO:0000313" key="3">
    <source>
        <dbReference type="Proteomes" id="UP000824260"/>
    </source>
</evidence>
<feature type="transmembrane region" description="Helical" evidence="1">
    <location>
        <begin position="178"/>
        <end position="202"/>
    </location>
</feature>
<feature type="transmembrane region" description="Helical" evidence="1">
    <location>
        <begin position="12"/>
        <end position="29"/>
    </location>
</feature>
<accession>A0A9D0ZNX3</accession>
<evidence type="ECO:0000313" key="2">
    <source>
        <dbReference type="EMBL" id="HIQ83709.1"/>
    </source>
</evidence>
<keyword evidence="1" id="KW-0472">Membrane</keyword>
<evidence type="ECO:0008006" key="4">
    <source>
        <dbReference type="Google" id="ProtNLM"/>
    </source>
</evidence>
<dbReference type="Proteomes" id="UP000824260">
    <property type="component" value="Unassembled WGS sequence"/>
</dbReference>